<accession>A0A699HKH5</accession>
<dbReference type="GO" id="GO:0005739">
    <property type="term" value="C:mitochondrion"/>
    <property type="evidence" value="ECO:0007669"/>
    <property type="project" value="UniProtKB-SubCell"/>
</dbReference>
<dbReference type="SUPFAM" id="SSF47694">
    <property type="entry name" value="Cytochrome c oxidase subunit h"/>
    <property type="match status" value="1"/>
</dbReference>
<evidence type="ECO:0000313" key="3">
    <source>
        <dbReference type="EMBL" id="GEY25461.1"/>
    </source>
</evidence>
<organism evidence="3">
    <name type="scientific">Tanacetum cinerariifolium</name>
    <name type="common">Dalmatian daisy</name>
    <name type="synonym">Chrysanthemum cinerariifolium</name>
    <dbReference type="NCBI Taxonomy" id="118510"/>
    <lineage>
        <taxon>Eukaryota</taxon>
        <taxon>Viridiplantae</taxon>
        <taxon>Streptophyta</taxon>
        <taxon>Embryophyta</taxon>
        <taxon>Tracheophyta</taxon>
        <taxon>Spermatophyta</taxon>
        <taxon>Magnoliopsida</taxon>
        <taxon>eudicotyledons</taxon>
        <taxon>Gunneridae</taxon>
        <taxon>Pentapetalae</taxon>
        <taxon>asterids</taxon>
        <taxon>campanulids</taxon>
        <taxon>Asterales</taxon>
        <taxon>Asteraceae</taxon>
        <taxon>Asteroideae</taxon>
        <taxon>Anthemideae</taxon>
        <taxon>Anthemidinae</taxon>
        <taxon>Tanacetum</taxon>
    </lineage>
</organism>
<dbReference type="EMBL" id="BKCJ010163654">
    <property type="protein sequence ID" value="GEY25461.1"/>
    <property type="molecule type" value="Genomic_DNA"/>
</dbReference>
<evidence type="ECO:0000256" key="1">
    <source>
        <dbReference type="ARBA" id="ARBA00004173"/>
    </source>
</evidence>
<proteinExistence type="predicted"/>
<protein>
    <submittedName>
        <fullName evidence="3">Dynamin-related protein 5A</fullName>
    </submittedName>
</protein>
<sequence>MAHAHLKVQKVTKAKLENVNRVFEIIKTQFACPCGSVVAPDCKFSAVDADSLDALRAALKSLQFDKQLPLENIKKLITEADRYQSHLIAPEQGYRHINKPSLITTKWPTEAFVNAVHKTKGEKAYECKKLADNYRSTCPPQWLLNFFQLLEVKRINLGGVRKEQQLRLWSEIGLLLGSKGGQSSQASNLNLKLLKIMVSEDQYNHGKPNQVHLLHGVKKAEDTPTWNQGKTTVEKEYG</sequence>
<comment type="subcellular location">
    <subcellularLocation>
        <location evidence="1">Mitochondrion</location>
    </subcellularLocation>
</comment>
<reference evidence="3" key="1">
    <citation type="journal article" date="2019" name="Sci. Rep.">
        <title>Draft genome of Tanacetum cinerariifolium, the natural source of mosquito coil.</title>
        <authorList>
            <person name="Yamashiro T."/>
            <person name="Shiraishi A."/>
            <person name="Satake H."/>
            <person name="Nakayama K."/>
        </authorList>
    </citation>
    <scope>NUCLEOTIDE SEQUENCE</scope>
</reference>
<keyword evidence="2" id="KW-0496">Mitochondrion</keyword>
<name>A0A699HKH5_TANCI</name>
<dbReference type="AlphaFoldDB" id="A0A699HKH5"/>
<dbReference type="Gene3D" id="1.20.120.1240">
    <property type="entry name" value="Dynamin, middle domain"/>
    <property type="match status" value="1"/>
</dbReference>
<gene>
    <name evidence="3" type="ORF">Tci_397435</name>
</gene>
<evidence type="ECO:0000256" key="2">
    <source>
        <dbReference type="ARBA" id="ARBA00023128"/>
    </source>
</evidence>
<comment type="caution">
    <text evidence="3">The sequence shown here is derived from an EMBL/GenBank/DDBJ whole genome shotgun (WGS) entry which is preliminary data.</text>
</comment>
<dbReference type="InterPro" id="IPR036549">
    <property type="entry name" value="CX6/COA6-like_sf"/>
</dbReference>